<accession>F0UY40</accession>
<dbReference type="MEROPS" id="S01.123"/>
<dbReference type="InterPro" id="IPR001314">
    <property type="entry name" value="Peptidase_S1A"/>
</dbReference>
<protein>
    <submittedName>
        <fullName evidence="4">Collagenolytic serine protease</fullName>
    </submittedName>
</protein>
<dbReference type="GO" id="GO:0006508">
    <property type="term" value="P:proteolysis"/>
    <property type="evidence" value="ECO:0007669"/>
    <property type="project" value="UniProtKB-KW"/>
</dbReference>
<dbReference type="PROSITE" id="PS50240">
    <property type="entry name" value="TRYPSIN_DOM"/>
    <property type="match status" value="1"/>
</dbReference>
<dbReference type="SUPFAM" id="SSF50494">
    <property type="entry name" value="Trypsin-like serine proteases"/>
    <property type="match status" value="1"/>
</dbReference>
<keyword evidence="4" id="KW-0645">Protease</keyword>
<dbReference type="SMART" id="SM00020">
    <property type="entry name" value="Tryp_SPc"/>
    <property type="match status" value="1"/>
</dbReference>
<dbReference type="EMBL" id="FJ786958">
    <property type="protein sequence ID" value="ACV97157.1"/>
    <property type="molecule type" value="mRNA"/>
</dbReference>
<dbReference type="InterPro" id="IPR009003">
    <property type="entry name" value="Peptidase_S1_PA"/>
</dbReference>
<dbReference type="GO" id="GO:0004252">
    <property type="term" value="F:serine-type endopeptidase activity"/>
    <property type="evidence" value="ECO:0007669"/>
    <property type="project" value="InterPro"/>
</dbReference>
<dbReference type="InterPro" id="IPR043504">
    <property type="entry name" value="Peptidase_S1_PA_chymotrypsin"/>
</dbReference>
<proteinExistence type="evidence at transcript level"/>
<dbReference type="CDD" id="cd00190">
    <property type="entry name" value="Tryp_SPc"/>
    <property type="match status" value="1"/>
</dbReference>
<dbReference type="Gene3D" id="2.40.10.10">
    <property type="entry name" value="Trypsin-like serine proteases"/>
    <property type="match status" value="2"/>
</dbReference>
<evidence type="ECO:0000259" key="3">
    <source>
        <dbReference type="PROSITE" id="PS50240"/>
    </source>
</evidence>
<keyword evidence="2" id="KW-0732">Signal</keyword>
<dbReference type="PANTHER" id="PTHR24252:SF7">
    <property type="entry name" value="HYALIN"/>
    <property type="match status" value="1"/>
</dbReference>
<sequence length="313" mass="34327">MVTKVAALLFVCAALASGLPHGGKPGHLEARTSSVPNRANAFQRMVVPQQPKRNVSGTKRVEGCGVAPLAPSKESRLYGGRETIPHEYPWNVVVWMDHSWWCGGFLISDEWVMISGGCVRGSGLLQVQFGAHNRDQWEESQVTYETDEYYVHEDIDFPEIFDNDIAVIKLRQPIGFNDYIQPVCLPSYTDYAESANFVDVDVTATGWGIDTHGYHHALQYLNLKTISIEQCQDVYGEVISDLYICTSGDRGVGICSGDSGSPFNYVKDGITYARGIAVFSAGSGCGAGYPSGFTRISKHLDWISEKTGIAIDP</sequence>
<dbReference type="InterPro" id="IPR033116">
    <property type="entry name" value="TRYPSIN_SER"/>
</dbReference>
<dbReference type="InterPro" id="IPR001254">
    <property type="entry name" value="Trypsin_dom"/>
</dbReference>
<reference evidence="4" key="1">
    <citation type="submission" date="2009-02" db="EMBL/GenBank/DDBJ databases">
        <title>A collagenolytic serine protease responds to microbe infection from Chinese shrimp, Fenneropenaeus chinensis.</title>
        <authorList>
            <person name="Ren Q."/>
            <person name="Zhao X.-F."/>
            <person name="Wang J.-X."/>
        </authorList>
    </citation>
    <scope>NUCLEOTIDE SEQUENCE</scope>
    <source>
        <tissue evidence="4">Hepatopancreas</tissue>
    </source>
</reference>
<feature type="signal peptide" evidence="2">
    <location>
        <begin position="1"/>
        <end position="18"/>
    </location>
</feature>
<dbReference type="FunFam" id="2.40.10.10:FF:000068">
    <property type="entry name" value="transmembrane protease serine 2"/>
    <property type="match status" value="1"/>
</dbReference>
<keyword evidence="1" id="KW-1015">Disulfide bond</keyword>
<dbReference type="Pfam" id="PF00089">
    <property type="entry name" value="Trypsin"/>
    <property type="match status" value="1"/>
</dbReference>
<dbReference type="OrthoDB" id="6341050at2759"/>
<dbReference type="PANTHER" id="PTHR24252">
    <property type="entry name" value="ACROSIN-RELATED"/>
    <property type="match status" value="1"/>
</dbReference>
<dbReference type="AlphaFoldDB" id="F0UY40"/>
<feature type="domain" description="Peptidase S1" evidence="3">
    <location>
        <begin position="77"/>
        <end position="308"/>
    </location>
</feature>
<dbReference type="PRINTS" id="PR00722">
    <property type="entry name" value="CHYMOTRYPSIN"/>
</dbReference>
<dbReference type="PROSITE" id="PS00135">
    <property type="entry name" value="TRYPSIN_SER"/>
    <property type="match status" value="1"/>
</dbReference>
<evidence type="ECO:0000313" key="4">
    <source>
        <dbReference type="EMBL" id="ACV97157.1"/>
    </source>
</evidence>
<evidence type="ECO:0000256" key="2">
    <source>
        <dbReference type="SAM" id="SignalP"/>
    </source>
</evidence>
<evidence type="ECO:0000256" key="1">
    <source>
        <dbReference type="ARBA" id="ARBA00023157"/>
    </source>
</evidence>
<keyword evidence="4" id="KW-0378">Hydrolase</keyword>
<feature type="chain" id="PRO_5003262363" evidence="2">
    <location>
        <begin position="19"/>
        <end position="313"/>
    </location>
</feature>
<name>F0UY40_PENCE</name>
<organism evidence="4">
    <name type="scientific">Penaeus chinensis</name>
    <name type="common">Fleshy prawn</name>
    <name type="synonym">Fenneropenaeus chinensis</name>
    <dbReference type="NCBI Taxonomy" id="139456"/>
    <lineage>
        <taxon>Eukaryota</taxon>
        <taxon>Metazoa</taxon>
        <taxon>Ecdysozoa</taxon>
        <taxon>Arthropoda</taxon>
        <taxon>Crustacea</taxon>
        <taxon>Multicrustacea</taxon>
        <taxon>Malacostraca</taxon>
        <taxon>Eumalacostraca</taxon>
        <taxon>Eucarida</taxon>
        <taxon>Decapoda</taxon>
        <taxon>Dendrobranchiata</taxon>
        <taxon>Penaeoidea</taxon>
        <taxon>Penaeidae</taxon>
        <taxon>Penaeus</taxon>
    </lineage>
</organism>